<sequence>GEGSEYFDSKSLSVHADHPGGGGSMATAARENRPVVINDYLDSSLTEPWHDRAREFGWRSSAAFPIPRGGKPFAVLSVYHAHRNVFDDEAMDLLHEMSADISFALNNFDREEQRANFEKAIRDSESLLSTILENVGACIYLKDLDGKYLFVNQQVVATWGIEREQLIGRGDDELLEAESVARIRESDRKVLTSGILQEREEVDTVRSTGKSRVFWSVKIPLRDADGKVYALCGISTDITEHRDNRDRILFLSNYDPLTGLPNRELLHERTRFAVNAAAASSAPLSLLYIDLDRFQLINESLGLAVGDGVLKSLSNRLTAELNLEATLCRMGGDEFFLLLPGSGQAEAADMAVRLLRLIAEPLELDSHRLSVTASIGIACFPEHGRDLDQLTQSADAALSRAKLAGRNAFCVFEDEMRVHANETLQIENQLREALADGDLSLHYQPQVSLTTGEITGVEALIRWQHPTLGFVPPSRFIPIAEESGLILDIGSWVLRTAIAQQALWQAAGLPVGPVAVNLSAVQIYRDDFADMVSQMLADAGVPAALLDLELTERIAMESSGKTLATLADLHRRGVVLSIDDFGTGYSSLSYLKRYPVQKLKIDKSFVDGVAEDAEDQAIALAIIGVARGLGFRTIAEGVETREQWQFLKDHGCDEFQGYYFSKPLPASEFEALLRQVTSGSAG</sequence>
<dbReference type="InterPro" id="IPR000160">
    <property type="entry name" value="GGDEF_dom"/>
</dbReference>
<evidence type="ECO:0000259" key="4">
    <source>
        <dbReference type="PROSITE" id="PS50112"/>
    </source>
</evidence>
<dbReference type="SUPFAM" id="SSF55781">
    <property type="entry name" value="GAF domain-like"/>
    <property type="match status" value="1"/>
</dbReference>
<dbReference type="InterPro" id="IPR013656">
    <property type="entry name" value="PAS_4"/>
</dbReference>
<reference evidence="8 9" key="1">
    <citation type="journal article" date="2018" name="Nat. Biotechnol.">
        <title>A standardized bacterial taxonomy based on genome phylogeny substantially revises the tree of life.</title>
        <authorList>
            <person name="Parks D.H."/>
            <person name="Chuvochina M."/>
            <person name="Waite D.W."/>
            <person name="Rinke C."/>
            <person name="Skarshewski A."/>
            <person name="Chaumeil P.A."/>
            <person name="Hugenholtz P."/>
        </authorList>
    </citation>
    <scope>NUCLEOTIDE SEQUENCE [LARGE SCALE GENOMIC DNA]</scope>
    <source>
        <strain evidence="8">UBA9158</strain>
    </source>
</reference>
<evidence type="ECO:0000313" key="9">
    <source>
        <dbReference type="Proteomes" id="UP000259273"/>
    </source>
</evidence>
<dbReference type="EMBL" id="DMND01000227">
    <property type="protein sequence ID" value="HAN29391.1"/>
    <property type="molecule type" value="Genomic_DNA"/>
</dbReference>
<dbReference type="CDD" id="cd01948">
    <property type="entry name" value="EAL"/>
    <property type="match status" value="1"/>
</dbReference>
<dbReference type="GO" id="GO:0071111">
    <property type="term" value="F:cyclic-guanylate-specific phosphodiesterase activity"/>
    <property type="evidence" value="ECO:0007669"/>
    <property type="project" value="UniProtKB-EC"/>
</dbReference>
<dbReference type="SMART" id="SM00091">
    <property type="entry name" value="PAS"/>
    <property type="match status" value="1"/>
</dbReference>
<accession>A0A3C1KS45</accession>
<dbReference type="Gene3D" id="3.20.20.450">
    <property type="entry name" value="EAL domain"/>
    <property type="match status" value="1"/>
</dbReference>
<dbReference type="Pfam" id="PF00563">
    <property type="entry name" value="EAL"/>
    <property type="match status" value="1"/>
</dbReference>
<evidence type="ECO:0000313" key="8">
    <source>
        <dbReference type="EMBL" id="HAN29391.1"/>
    </source>
</evidence>
<dbReference type="InterPro" id="IPR035965">
    <property type="entry name" value="PAS-like_dom_sf"/>
</dbReference>
<name>A0A3C1KS45_9GAMM</name>
<gene>
    <name evidence="8" type="ORF">DCP75_17035</name>
</gene>
<evidence type="ECO:0000256" key="2">
    <source>
        <dbReference type="ARBA" id="ARBA00022636"/>
    </source>
</evidence>
<dbReference type="PANTHER" id="PTHR44757">
    <property type="entry name" value="DIGUANYLATE CYCLASE DGCP"/>
    <property type="match status" value="1"/>
</dbReference>
<dbReference type="InterPro" id="IPR000700">
    <property type="entry name" value="PAS-assoc_C"/>
</dbReference>
<dbReference type="FunFam" id="3.20.20.450:FF:000001">
    <property type="entry name" value="Cyclic di-GMP phosphodiesterase yahA"/>
    <property type="match status" value="1"/>
</dbReference>
<dbReference type="SUPFAM" id="SSF55785">
    <property type="entry name" value="PYP-like sensor domain (PAS domain)"/>
    <property type="match status" value="1"/>
</dbReference>
<feature type="domain" description="EAL" evidence="6">
    <location>
        <begin position="423"/>
        <end position="677"/>
    </location>
</feature>
<feature type="region of interest" description="Disordered" evidence="3">
    <location>
        <begin position="1"/>
        <end position="29"/>
    </location>
</feature>
<dbReference type="PROSITE" id="PS50883">
    <property type="entry name" value="EAL"/>
    <property type="match status" value="1"/>
</dbReference>
<dbReference type="InterPro" id="IPR029787">
    <property type="entry name" value="Nucleotide_cyclase"/>
</dbReference>
<dbReference type="SUPFAM" id="SSF141868">
    <property type="entry name" value="EAL domain-like"/>
    <property type="match status" value="1"/>
</dbReference>
<evidence type="ECO:0000259" key="5">
    <source>
        <dbReference type="PROSITE" id="PS50113"/>
    </source>
</evidence>
<evidence type="ECO:0000259" key="6">
    <source>
        <dbReference type="PROSITE" id="PS50883"/>
    </source>
</evidence>
<evidence type="ECO:0000259" key="7">
    <source>
        <dbReference type="PROSITE" id="PS50887"/>
    </source>
</evidence>
<dbReference type="PROSITE" id="PS50113">
    <property type="entry name" value="PAC"/>
    <property type="match status" value="1"/>
</dbReference>
<dbReference type="PANTHER" id="PTHR44757:SF2">
    <property type="entry name" value="BIOFILM ARCHITECTURE MAINTENANCE PROTEIN MBAA"/>
    <property type="match status" value="1"/>
</dbReference>
<dbReference type="SUPFAM" id="SSF55073">
    <property type="entry name" value="Nucleotide cyclase"/>
    <property type="match status" value="1"/>
</dbReference>
<feature type="domain" description="PAS" evidence="4">
    <location>
        <begin position="124"/>
        <end position="194"/>
    </location>
</feature>
<dbReference type="InterPro" id="IPR001633">
    <property type="entry name" value="EAL_dom"/>
</dbReference>
<dbReference type="SMART" id="SM00052">
    <property type="entry name" value="EAL"/>
    <property type="match status" value="1"/>
</dbReference>
<dbReference type="EC" id="3.1.4.52" evidence="1"/>
<dbReference type="STRING" id="1121937.GCA_000423125_01658"/>
<dbReference type="NCBIfam" id="TIGR00229">
    <property type="entry name" value="sensory_box"/>
    <property type="match status" value="1"/>
</dbReference>
<dbReference type="InterPro" id="IPR043128">
    <property type="entry name" value="Rev_trsase/Diguanyl_cyclase"/>
</dbReference>
<dbReference type="Pfam" id="PF00990">
    <property type="entry name" value="GGDEF"/>
    <property type="match status" value="1"/>
</dbReference>
<dbReference type="CDD" id="cd01949">
    <property type="entry name" value="GGDEF"/>
    <property type="match status" value="1"/>
</dbReference>
<dbReference type="Gene3D" id="3.30.450.40">
    <property type="match status" value="1"/>
</dbReference>
<proteinExistence type="predicted"/>
<protein>
    <recommendedName>
        <fullName evidence="1">cyclic-guanylate-specific phosphodiesterase</fullName>
        <ecNumber evidence="1">3.1.4.52</ecNumber>
    </recommendedName>
</protein>
<feature type="non-terminal residue" evidence="8">
    <location>
        <position position="1"/>
    </location>
</feature>
<organism evidence="8 9">
    <name type="scientific">Haliea salexigens</name>
    <dbReference type="NCBI Taxonomy" id="287487"/>
    <lineage>
        <taxon>Bacteria</taxon>
        <taxon>Pseudomonadati</taxon>
        <taxon>Pseudomonadota</taxon>
        <taxon>Gammaproteobacteria</taxon>
        <taxon>Cellvibrionales</taxon>
        <taxon>Halieaceae</taxon>
        <taxon>Haliea</taxon>
    </lineage>
</organism>
<feature type="domain" description="GGDEF" evidence="7">
    <location>
        <begin position="282"/>
        <end position="414"/>
    </location>
</feature>
<comment type="caution">
    <text evidence="8">The sequence shown here is derived from an EMBL/GenBank/DDBJ whole genome shotgun (WGS) entry which is preliminary data.</text>
</comment>
<dbReference type="PROSITE" id="PS50112">
    <property type="entry name" value="PAS"/>
    <property type="match status" value="1"/>
</dbReference>
<dbReference type="Gene3D" id="3.30.450.20">
    <property type="entry name" value="PAS domain"/>
    <property type="match status" value="1"/>
</dbReference>
<dbReference type="Pfam" id="PF08448">
    <property type="entry name" value="PAS_4"/>
    <property type="match status" value="1"/>
</dbReference>
<dbReference type="InterPro" id="IPR035919">
    <property type="entry name" value="EAL_sf"/>
</dbReference>
<dbReference type="NCBIfam" id="TIGR00254">
    <property type="entry name" value="GGDEF"/>
    <property type="match status" value="1"/>
</dbReference>
<dbReference type="InterPro" id="IPR003018">
    <property type="entry name" value="GAF"/>
</dbReference>
<dbReference type="InterPro" id="IPR000014">
    <property type="entry name" value="PAS"/>
</dbReference>
<dbReference type="InterPro" id="IPR029016">
    <property type="entry name" value="GAF-like_dom_sf"/>
</dbReference>
<evidence type="ECO:0000256" key="1">
    <source>
        <dbReference type="ARBA" id="ARBA00012282"/>
    </source>
</evidence>
<feature type="domain" description="PAC" evidence="5">
    <location>
        <begin position="198"/>
        <end position="250"/>
    </location>
</feature>
<dbReference type="InterPro" id="IPR052155">
    <property type="entry name" value="Biofilm_reg_signaling"/>
</dbReference>
<keyword evidence="2" id="KW-0973">c-di-GMP</keyword>
<dbReference type="CDD" id="cd00130">
    <property type="entry name" value="PAS"/>
    <property type="match status" value="1"/>
</dbReference>
<dbReference type="PROSITE" id="PS50887">
    <property type="entry name" value="GGDEF"/>
    <property type="match status" value="1"/>
</dbReference>
<dbReference type="SMART" id="SM00267">
    <property type="entry name" value="GGDEF"/>
    <property type="match status" value="1"/>
</dbReference>
<dbReference type="Gene3D" id="3.30.70.270">
    <property type="match status" value="1"/>
</dbReference>
<dbReference type="Pfam" id="PF13185">
    <property type="entry name" value="GAF_2"/>
    <property type="match status" value="1"/>
</dbReference>
<dbReference type="AlphaFoldDB" id="A0A3C1KS45"/>
<evidence type="ECO:0000256" key="3">
    <source>
        <dbReference type="SAM" id="MobiDB-lite"/>
    </source>
</evidence>
<dbReference type="Proteomes" id="UP000259273">
    <property type="component" value="Unassembled WGS sequence"/>
</dbReference>